<dbReference type="InterPro" id="IPR052493">
    <property type="entry name" value="TNFRSF1A"/>
</dbReference>
<evidence type="ECO:0000259" key="12">
    <source>
        <dbReference type="PROSITE" id="PS50050"/>
    </source>
</evidence>
<comment type="caution">
    <text evidence="9">Lacks conserved residue(s) required for the propagation of feature annotation.</text>
</comment>
<keyword evidence="5 10" id="KW-0472">Membrane</keyword>
<dbReference type="Pfam" id="PF00020">
    <property type="entry name" value="TNFR_c6"/>
    <property type="match status" value="1"/>
</dbReference>
<reference evidence="13" key="1">
    <citation type="submission" date="2025-08" db="UniProtKB">
        <authorList>
            <consortium name="RefSeq"/>
        </authorList>
    </citation>
    <scope>IDENTIFICATION</scope>
    <source>
        <tissue evidence="13">Muscle</tissue>
    </source>
</reference>
<keyword evidence="2" id="KW-0053">Apoptosis</keyword>
<evidence type="ECO:0000256" key="5">
    <source>
        <dbReference type="ARBA" id="ARBA00023136"/>
    </source>
</evidence>
<dbReference type="InterPro" id="IPR000488">
    <property type="entry name" value="Death_dom"/>
</dbReference>
<name>A0A9Q9XQA4_CYPCA</name>
<dbReference type="PROSITE" id="PS50050">
    <property type="entry name" value="TNFR_NGFR_2"/>
    <property type="match status" value="1"/>
</dbReference>
<dbReference type="Pfam" id="PF00531">
    <property type="entry name" value="Death"/>
    <property type="match status" value="1"/>
</dbReference>
<evidence type="ECO:0000256" key="8">
    <source>
        <dbReference type="ARBA" id="ARBA00023180"/>
    </source>
</evidence>
<dbReference type="AlphaFoldDB" id="A0A9Q9XQA4"/>
<dbReference type="PANTHER" id="PTHR46861:SF1">
    <property type="entry name" value="TUMOR NECROSIS FACTOR RECEPTOR SUPERFAMILY MEMBER 1A"/>
    <property type="match status" value="1"/>
</dbReference>
<feature type="disulfide bond" evidence="9">
    <location>
        <begin position="106"/>
        <end position="121"/>
    </location>
</feature>
<dbReference type="GO" id="GO:0006915">
    <property type="term" value="P:apoptotic process"/>
    <property type="evidence" value="ECO:0007669"/>
    <property type="project" value="UniProtKB-KW"/>
</dbReference>
<feature type="domain" description="Death" evidence="11">
    <location>
        <begin position="351"/>
        <end position="433"/>
    </location>
</feature>
<dbReference type="PANTHER" id="PTHR46861">
    <property type="entry name" value="TUMOR NECROSIS FACTOR RECEPTOR SUPERFAMILY MEMBER 1A"/>
    <property type="match status" value="1"/>
</dbReference>
<evidence type="ECO:0000313" key="13">
    <source>
        <dbReference type="RefSeq" id="XP_042606043.1"/>
    </source>
</evidence>
<dbReference type="PROSITE" id="PS50017">
    <property type="entry name" value="DEATH_DOMAIN"/>
    <property type="match status" value="1"/>
</dbReference>
<keyword evidence="10" id="KW-1133">Transmembrane helix</keyword>
<keyword evidence="4" id="KW-0677">Repeat</keyword>
<feature type="repeat" description="TNFR-Cys" evidence="9">
    <location>
        <begin position="105"/>
        <end position="147"/>
    </location>
</feature>
<protein>
    <submittedName>
        <fullName evidence="13">Tumor necrosis factor receptor superfamily member 1A-like isoform X1</fullName>
    </submittedName>
</protein>
<dbReference type="GO" id="GO:0006954">
    <property type="term" value="P:inflammatory response"/>
    <property type="evidence" value="ECO:0007669"/>
    <property type="project" value="TreeGrafter"/>
</dbReference>
<evidence type="ECO:0000259" key="11">
    <source>
        <dbReference type="PROSITE" id="PS50017"/>
    </source>
</evidence>
<gene>
    <name evidence="13" type="primary">LOC109111161</name>
</gene>
<evidence type="ECO:0000256" key="1">
    <source>
        <dbReference type="ARBA" id="ARBA00004370"/>
    </source>
</evidence>
<dbReference type="OrthoDB" id="9940478at2759"/>
<keyword evidence="6 9" id="KW-1015">Disulfide bond</keyword>
<evidence type="ECO:0000256" key="7">
    <source>
        <dbReference type="ARBA" id="ARBA00023170"/>
    </source>
</evidence>
<dbReference type="GO" id="GO:0045121">
    <property type="term" value="C:membrane raft"/>
    <property type="evidence" value="ECO:0007669"/>
    <property type="project" value="TreeGrafter"/>
</dbReference>
<keyword evidence="7" id="KW-0675">Receptor</keyword>
<evidence type="ECO:0000256" key="6">
    <source>
        <dbReference type="ARBA" id="ARBA00023157"/>
    </source>
</evidence>
<sequence>MSAQTFYIDVRVFFPRRRGFNKAEKRLDVLYAPPDSTASGYSVRVRQKVDATNADMKQSWSISCFHQFVFMLFIAFQCQCQTKIPPMTDGRCSKGYYKSGQDCVKCASGFYTDLPNNLKHCLRCIACDSGANEVENATCTPTQNRVCVCKPGFYKSNVYCKPCSSCQNCTECLNCKKNCKQETIQTKIEVIKTTAVVCEQGSFLESGQCQSCVKYKCKNEPCKSFCSPTTAEPQDLPKSLSWVLLVIVTLLGCLLSLLLIWLCSRRWLCCRARIWNVRKHPNLQIQPADQPNDVISIPTAMERNGATIKTLPVTSYPHRVLSGDLQSIMAPLIANGNPKLMQVLQKESWPAPVLYTVIRAIPVMRWKEFLRMLSVSDDQMERIELEAGPSYLEKQYHMLRLWSQSSGAKMENIYSTLHYMNLSGCAQELQEKLEQLQASM</sequence>
<dbReference type="SMART" id="SM00208">
    <property type="entry name" value="TNFR"/>
    <property type="match status" value="1"/>
</dbReference>
<evidence type="ECO:0000256" key="9">
    <source>
        <dbReference type="PROSITE-ProRule" id="PRU00206"/>
    </source>
</evidence>
<evidence type="ECO:0000256" key="10">
    <source>
        <dbReference type="SAM" id="Phobius"/>
    </source>
</evidence>
<accession>A0A9Q9XQA4</accession>
<feature type="transmembrane region" description="Helical" evidence="10">
    <location>
        <begin position="240"/>
        <end position="263"/>
    </location>
</feature>
<keyword evidence="10" id="KW-0812">Transmembrane</keyword>
<dbReference type="Proteomes" id="UP001155660">
    <property type="component" value="Chromosome B23"/>
</dbReference>
<dbReference type="InterPro" id="IPR001368">
    <property type="entry name" value="TNFR/NGFR_Cys_rich_reg"/>
</dbReference>
<keyword evidence="8" id="KW-0325">Glycoprotein</keyword>
<dbReference type="KEGG" id="ccar:109111161"/>
<evidence type="ECO:0000256" key="3">
    <source>
        <dbReference type="ARBA" id="ARBA00022729"/>
    </source>
</evidence>
<dbReference type="RefSeq" id="XP_042606043.1">
    <property type="nucleotide sequence ID" value="XM_042750109.1"/>
</dbReference>
<dbReference type="GO" id="GO:0043120">
    <property type="term" value="F:tumor necrosis factor binding"/>
    <property type="evidence" value="ECO:0007669"/>
    <property type="project" value="TreeGrafter"/>
</dbReference>
<dbReference type="GO" id="GO:0043235">
    <property type="term" value="C:receptor complex"/>
    <property type="evidence" value="ECO:0007669"/>
    <property type="project" value="TreeGrafter"/>
</dbReference>
<keyword evidence="3" id="KW-0732">Signal</keyword>
<proteinExistence type="predicted"/>
<dbReference type="GO" id="GO:0005031">
    <property type="term" value="F:tumor necrosis factor receptor activity"/>
    <property type="evidence" value="ECO:0007669"/>
    <property type="project" value="TreeGrafter"/>
</dbReference>
<comment type="subcellular location">
    <subcellularLocation>
        <location evidence="1">Membrane</location>
    </subcellularLocation>
</comment>
<dbReference type="GeneID" id="109111161"/>
<evidence type="ECO:0000256" key="2">
    <source>
        <dbReference type="ARBA" id="ARBA00022703"/>
    </source>
</evidence>
<evidence type="ECO:0000256" key="4">
    <source>
        <dbReference type="ARBA" id="ARBA00022737"/>
    </source>
</evidence>
<dbReference type="FunFam" id="2.10.50.10:FF:000004">
    <property type="entry name" value="Tumor necrosis factor receptor superfamily member 6"/>
    <property type="match status" value="1"/>
</dbReference>
<organism evidence="13">
    <name type="scientific">Cyprinus carpio</name>
    <name type="common">Common carp</name>
    <dbReference type="NCBI Taxonomy" id="7962"/>
    <lineage>
        <taxon>Eukaryota</taxon>
        <taxon>Metazoa</taxon>
        <taxon>Chordata</taxon>
        <taxon>Craniata</taxon>
        <taxon>Vertebrata</taxon>
        <taxon>Euteleostomi</taxon>
        <taxon>Actinopterygii</taxon>
        <taxon>Neopterygii</taxon>
        <taxon>Teleostei</taxon>
        <taxon>Ostariophysi</taxon>
        <taxon>Cypriniformes</taxon>
        <taxon>Cyprinidae</taxon>
        <taxon>Cyprininae</taxon>
        <taxon>Cyprinus</taxon>
    </lineage>
</organism>
<feature type="domain" description="TNFR-Cys" evidence="12">
    <location>
        <begin position="105"/>
        <end position="147"/>
    </location>
</feature>